<gene>
    <name evidence="3" type="ORF">BIW11_05934</name>
</gene>
<name>A0A1V9Y0D1_9ACAR</name>
<proteinExistence type="predicted"/>
<dbReference type="InterPro" id="IPR003599">
    <property type="entry name" value="Ig_sub"/>
</dbReference>
<dbReference type="InParanoid" id="A0A1V9Y0D1"/>
<dbReference type="GO" id="GO:0048468">
    <property type="term" value="P:cell development"/>
    <property type="evidence" value="ECO:0007669"/>
    <property type="project" value="UniProtKB-ARBA"/>
</dbReference>
<dbReference type="InterPro" id="IPR003598">
    <property type="entry name" value="Ig_sub2"/>
</dbReference>
<keyword evidence="1" id="KW-0393">Immunoglobulin domain</keyword>
<evidence type="ECO:0000313" key="4">
    <source>
        <dbReference type="Proteomes" id="UP000192247"/>
    </source>
</evidence>
<dbReference type="SUPFAM" id="SSF48726">
    <property type="entry name" value="Immunoglobulin"/>
    <property type="match status" value="1"/>
</dbReference>
<dbReference type="Pfam" id="PF13927">
    <property type="entry name" value="Ig_3"/>
    <property type="match status" value="1"/>
</dbReference>
<evidence type="ECO:0000313" key="3">
    <source>
        <dbReference type="EMBL" id="OQR79153.1"/>
    </source>
</evidence>
<feature type="domain" description="Ig-like" evidence="2">
    <location>
        <begin position="5"/>
        <end position="95"/>
    </location>
</feature>
<dbReference type="AlphaFoldDB" id="A0A1V9Y0D1"/>
<dbReference type="InterPro" id="IPR036179">
    <property type="entry name" value="Ig-like_dom_sf"/>
</dbReference>
<dbReference type="PROSITE" id="PS50835">
    <property type="entry name" value="IG_LIKE"/>
    <property type="match status" value="1"/>
</dbReference>
<dbReference type="OrthoDB" id="6435434at2759"/>
<evidence type="ECO:0000259" key="2">
    <source>
        <dbReference type="PROSITE" id="PS50835"/>
    </source>
</evidence>
<keyword evidence="4" id="KW-1185">Reference proteome</keyword>
<dbReference type="SMART" id="SM00408">
    <property type="entry name" value="IGc2"/>
    <property type="match status" value="1"/>
</dbReference>
<dbReference type="STRING" id="418985.A0A1V9Y0D1"/>
<dbReference type="InterPro" id="IPR007110">
    <property type="entry name" value="Ig-like_dom"/>
</dbReference>
<dbReference type="InterPro" id="IPR013783">
    <property type="entry name" value="Ig-like_fold"/>
</dbReference>
<reference evidence="3 4" key="1">
    <citation type="journal article" date="2017" name="Gigascience">
        <title>Draft genome of the honey bee ectoparasitic mite, Tropilaelaps mercedesae, is shaped by the parasitic life history.</title>
        <authorList>
            <person name="Dong X."/>
            <person name="Armstrong S.D."/>
            <person name="Xia D."/>
            <person name="Makepeace B.L."/>
            <person name="Darby A.C."/>
            <person name="Kadowaki T."/>
        </authorList>
    </citation>
    <scope>NUCLEOTIDE SEQUENCE [LARGE SCALE GENOMIC DNA]</scope>
    <source>
        <strain evidence="3">Wuxi-XJTLU</strain>
    </source>
</reference>
<dbReference type="EMBL" id="MNPL01001435">
    <property type="protein sequence ID" value="OQR79153.1"/>
    <property type="molecule type" value="Genomic_DNA"/>
</dbReference>
<protein>
    <submittedName>
        <fullName evidence="3">Hemicentin-2-like</fullName>
    </submittedName>
</protein>
<dbReference type="PANTHER" id="PTHR10075:SF14">
    <property type="entry name" value="CELL ADHESION MOLECULE DSCAM2-RELATED"/>
    <property type="match status" value="1"/>
</dbReference>
<dbReference type="Gene3D" id="2.60.40.10">
    <property type="entry name" value="Immunoglobulins"/>
    <property type="match status" value="1"/>
</dbReference>
<evidence type="ECO:0000256" key="1">
    <source>
        <dbReference type="ARBA" id="ARBA00023319"/>
    </source>
</evidence>
<dbReference type="Proteomes" id="UP000192247">
    <property type="component" value="Unassembled WGS sequence"/>
</dbReference>
<sequence length="140" mass="15351">MPNPPQIAPVKVPENLEEGQRLVIVCIVLKGSQPISFSWRKDNVPLVSSPDMKVMHTDSYQEQLQIEQLNADHVGNYTCGASNAFGSDQMSVAVALKFVPRWMENGDGIQTIIAVQGQSVQLNCSAKGYPTPIIKILRGM</sequence>
<dbReference type="PANTHER" id="PTHR10075">
    <property type="entry name" value="BASIGIN RELATED"/>
    <property type="match status" value="1"/>
</dbReference>
<dbReference type="SMART" id="SM00409">
    <property type="entry name" value="IG"/>
    <property type="match status" value="1"/>
</dbReference>
<dbReference type="FunFam" id="2.60.40.10:FF:000333">
    <property type="entry name" value="Down syndrome cell adhesion molecule"/>
    <property type="match status" value="1"/>
</dbReference>
<accession>A0A1V9Y0D1</accession>
<comment type="caution">
    <text evidence="3">The sequence shown here is derived from an EMBL/GenBank/DDBJ whole genome shotgun (WGS) entry which is preliminary data.</text>
</comment>
<organism evidence="3 4">
    <name type="scientific">Tropilaelaps mercedesae</name>
    <dbReference type="NCBI Taxonomy" id="418985"/>
    <lineage>
        <taxon>Eukaryota</taxon>
        <taxon>Metazoa</taxon>
        <taxon>Ecdysozoa</taxon>
        <taxon>Arthropoda</taxon>
        <taxon>Chelicerata</taxon>
        <taxon>Arachnida</taxon>
        <taxon>Acari</taxon>
        <taxon>Parasitiformes</taxon>
        <taxon>Mesostigmata</taxon>
        <taxon>Gamasina</taxon>
        <taxon>Dermanyssoidea</taxon>
        <taxon>Laelapidae</taxon>
        <taxon>Tropilaelaps</taxon>
    </lineage>
</organism>